<evidence type="ECO:0000256" key="6">
    <source>
        <dbReference type="SAM" id="MobiDB-lite"/>
    </source>
</evidence>
<name>A0A3B0VQG2_9ZZZZ</name>
<dbReference type="InterPro" id="IPR036641">
    <property type="entry name" value="HPT_dom_sf"/>
</dbReference>
<dbReference type="PROSITE" id="PS50110">
    <property type="entry name" value="RESPONSE_REGULATORY"/>
    <property type="match status" value="1"/>
</dbReference>
<dbReference type="InterPro" id="IPR011006">
    <property type="entry name" value="CheY-like_superfamily"/>
</dbReference>
<dbReference type="SMART" id="SM00260">
    <property type="entry name" value="CheW"/>
    <property type="match status" value="1"/>
</dbReference>
<dbReference type="InterPro" id="IPR005467">
    <property type="entry name" value="His_kinase_dom"/>
</dbReference>
<feature type="domain" description="HPt" evidence="10">
    <location>
        <begin position="173"/>
        <end position="277"/>
    </location>
</feature>
<dbReference type="InterPro" id="IPR001789">
    <property type="entry name" value="Sig_transdc_resp-reg_receiver"/>
</dbReference>
<dbReference type="PRINTS" id="PR00344">
    <property type="entry name" value="BCTRLSENSOR"/>
</dbReference>
<dbReference type="PANTHER" id="PTHR43395:SF1">
    <property type="entry name" value="CHEMOTAXIS PROTEIN CHEA"/>
    <property type="match status" value="1"/>
</dbReference>
<dbReference type="SMART" id="SM00073">
    <property type="entry name" value="HPT"/>
    <property type="match status" value="2"/>
</dbReference>
<evidence type="ECO:0000256" key="1">
    <source>
        <dbReference type="ARBA" id="ARBA00000085"/>
    </source>
</evidence>
<feature type="domain" description="Response regulatory" evidence="8">
    <location>
        <begin position="800"/>
        <end position="916"/>
    </location>
</feature>
<dbReference type="CDD" id="cd00088">
    <property type="entry name" value="HPT"/>
    <property type="match status" value="2"/>
</dbReference>
<organism evidence="11">
    <name type="scientific">hydrothermal vent metagenome</name>
    <dbReference type="NCBI Taxonomy" id="652676"/>
    <lineage>
        <taxon>unclassified sequences</taxon>
        <taxon>metagenomes</taxon>
        <taxon>ecological metagenomes</taxon>
    </lineage>
</organism>
<dbReference type="InterPro" id="IPR036890">
    <property type="entry name" value="HATPase_C_sf"/>
</dbReference>
<dbReference type="SUPFAM" id="SSF50341">
    <property type="entry name" value="CheW-like"/>
    <property type="match status" value="1"/>
</dbReference>
<evidence type="ECO:0000313" key="11">
    <source>
        <dbReference type="EMBL" id="VAW40637.1"/>
    </source>
</evidence>
<keyword evidence="5 11" id="KW-0418">Kinase</keyword>
<evidence type="ECO:0000259" key="7">
    <source>
        <dbReference type="PROSITE" id="PS50109"/>
    </source>
</evidence>
<dbReference type="GO" id="GO:0004673">
    <property type="term" value="F:protein histidine kinase activity"/>
    <property type="evidence" value="ECO:0007669"/>
    <property type="project" value="UniProtKB-EC"/>
</dbReference>
<dbReference type="Gene3D" id="3.40.50.2300">
    <property type="match status" value="1"/>
</dbReference>
<dbReference type="SUPFAM" id="SSF55874">
    <property type="entry name" value="ATPase domain of HSP90 chaperone/DNA topoisomerase II/histidine kinase"/>
    <property type="match status" value="1"/>
</dbReference>
<dbReference type="InterPro" id="IPR003594">
    <property type="entry name" value="HATPase_dom"/>
</dbReference>
<dbReference type="InterPro" id="IPR004358">
    <property type="entry name" value="Sig_transdc_His_kin-like_C"/>
</dbReference>
<feature type="region of interest" description="Disordered" evidence="6">
    <location>
        <begin position="141"/>
        <end position="172"/>
    </location>
</feature>
<dbReference type="SUPFAM" id="SSF47226">
    <property type="entry name" value="Histidine-containing phosphotransfer domain, HPT domain"/>
    <property type="match status" value="2"/>
</dbReference>
<evidence type="ECO:0000259" key="9">
    <source>
        <dbReference type="PROSITE" id="PS50851"/>
    </source>
</evidence>
<dbReference type="PROSITE" id="PS50851">
    <property type="entry name" value="CHEW"/>
    <property type="match status" value="1"/>
</dbReference>
<dbReference type="EC" id="2.7.13.3" evidence="2"/>
<dbReference type="PROSITE" id="PS50894">
    <property type="entry name" value="HPT"/>
    <property type="match status" value="2"/>
</dbReference>
<dbReference type="GO" id="GO:0000160">
    <property type="term" value="P:phosphorelay signal transduction system"/>
    <property type="evidence" value="ECO:0007669"/>
    <property type="project" value="InterPro"/>
</dbReference>
<dbReference type="Pfam" id="PF00072">
    <property type="entry name" value="Response_reg"/>
    <property type="match status" value="1"/>
</dbReference>
<dbReference type="Pfam" id="PF02518">
    <property type="entry name" value="HATPase_c"/>
    <property type="match status" value="1"/>
</dbReference>
<dbReference type="InterPro" id="IPR036061">
    <property type="entry name" value="CheW-like_dom_sf"/>
</dbReference>
<feature type="domain" description="CheW-like" evidence="9">
    <location>
        <begin position="641"/>
        <end position="777"/>
    </location>
</feature>
<dbReference type="SUPFAM" id="SSF52172">
    <property type="entry name" value="CheY-like"/>
    <property type="match status" value="1"/>
</dbReference>
<dbReference type="Pfam" id="PF01584">
    <property type="entry name" value="CheW"/>
    <property type="match status" value="1"/>
</dbReference>
<dbReference type="InterPro" id="IPR002545">
    <property type="entry name" value="CheW-lke_dom"/>
</dbReference>
<dbReference type="FunFam" id="3.30.565.10:FF:000016">
    <property type="entry name" value="Chemotaxis protein CheA, putative"/>
    <property type="match status" value="1"/>
</dbReference>
<dbReference type="PROSITE" id="PS50109">
    <property type="entry name" value="HIS_KIN"/>
    <property type="match status" value="1"/>
</dbReference>
<dbReference type="Gene3D" id="1.20.120.160">
    <property type="entry name" value="HPT domain"/>
    <property type="match status" value="2"/>
</dbReference>
<sequence length="923" mass="102549">MTDKGNDLSSMSMMDLFRQEAESHCAALSDNLLSLERKPADPEVLASLMRAAHSIKGAARIVDLPVVVELAHAMEDVFVAAQDGKLVLAQEDIDLLLQGMDMLDGIGRVAEDKMTAWLAGQSTAINTLVADFKTLAAGGEKKSAAGKEAPPDIQTVPPPSPAPEKKAARQSPADLSSMSMMDLFRQEAESHCAALSDNLLSLERKPTDPEALTSLMRAAHSIKGAARIVDLPVVVELAHAMEDVFVAAQKGDILLGRDHIDILLKGVDLLTDLARQDESEAIAWLKGREKAIASLVTACKDVSAGREITAAAPPPPQPREQVKTKPEMPPQEEAKAVDRALRVSAEGMNRLMGFAGEVQVESRWLPAFAHKALKLKRRQDDVYRLLNSYLDKVRETDPAADEELSKNGFHNLLARMDICRSLVNEYLAEIEDHARRATEISHHLYHEVIANRMRPFADGIRGFPRMVRDLARELGKEVEFEIIGSDTLVDRDILDKIEAPLNHLLRNAIDHGVESPSERLQAGKPEKALIRLEARHSAGMLNIVVSDDGYGIDIEKLRRKIVDKKMIAEEMARDLRETELLDFLFLPNFSTRDTVSKVSGRGVGLDVVHSAVHEVRGLVRISTKPGAGTTFEMQLPLTLSVMRSLLVAICGEIYAFPLVAIDHVIRVQGEIKEVEGRQYVTFNREQVGLVSARQVLEKRPAEAPENEGDELPIVIVSDRYNRYGLIVDRFLEIRDLVVQPLDRRLKKVQNISAVAILEDGTPVLIVDVEDMVHSVDYLIYGNRLHRIGGEDIMDERRLKRILVVDDSITVREVERKMLAVKGYEVKTAVDGKDGLNALRNEDFDLVVTDVDMPRMNGIELVSLIRSDARFERLPVIIVSYKDREEDRQRGLEAGADYYLTKGSFQDETLLRTVEELIGGPDQD</sequence>
<evidence type="ECO:0000256" key="5">
    <source>
        <dbReference type="ARBA" id="ARBA00022777"/>
    </source>
</evidence>
<dbReference type="GO" id="GO:0006935">
    <property type="term" value="P:chemotaxis"/>
    <property type="evidence" value="ECO:0007669"/>
    <property type="project" value="InterPro"/>
</dbReference>
<evidence type="ECO:0000259" key="10">
    <source>
        <dbReference type="PROSITE" id="PS50894"/>
    </source>
</evidence>
<dbReference type="SMART" id="SM00448">
    <property type="entry name" value="REC"/>
    <property type="match status" value="1"/>
</dbReference>
<dbReference type="InterPro" id="IPR008207">
    <property type="entry name" value="Sig_transdc_His_kin_Hpt_dom"/>
</dbReference>
<dbReference type="AlphaFoldDB" id="A0A3B0VQG2"/>
<feature type="domain" description="HPt" evidence="10">
    <location>
        <begin position="6"/>
        <end position="110"/>
    </location>
</feature>
<evidence type="ECO:0000259" key="8">
    <source>
        <dbReference type="PROSITE" id="PS50110"/>
    </source>
</evidence>
<evidence type="ECO:0000256" key="4">
    <source>
        <dbReference type="ARBA" id="ARBA00022679"/>
    </source>
</evidence>
<feature type="compositionally biased region" description="Basic and acidic residues" evidence="6">
    <location>
        <begin position="320"/>
        <end position="335"/>
    </location>
</feature>
<dbReference type="SMART" id="SM00387">
    <property type="entry name" value="HATPase_c"/>
    <property type="match status" value="1"/>
</dbReference>
<protein>
    <recommendedName>
        <fullName evidence="2">histidine kinase</fullName>
        <ecNumber evidence="2">2.7.13.3</ecNumber>
    </recommendedName>
</protein>
<dbReference type="EMBL" id="UOEY01000106">
    <property type="protein sequence ID" value="VAW40637.1"/>
    <property type="molecule type" value="Genomic_DNA"/>
</dbReference>
<comment type="catalytic activity">
    <reaction evidence="1">
        <text>ATP + protein L-histidine = ADP + protein N-phospho-L-histidine.</text>
        <dbReference type="EC" id="2.7.13.3"/>
    </reaction>
</comment>
<reference evidence="11" key="1">
    <citation type="submission" date="2018-06" db="EMBL/GenBank/DDBJ databases">
        <authorList>
            <person name="Zhirakovskaya E."/>
        </authorList>
    </citation>
    <scope>NUCLEOTIDE SEQUENCE</scope>
</reference>
<evidence type="ECO:0000256" key="2">
    <source>
        <dbReference type="ARBA" id="ARBA00012438"/>
    </source>
</evidence>
<dbReference type="Pfam" id="PF01627">
    <property type="entry name" value="Hpt"/>
    <property type="match status" value="2"/>
</dbReference>
<dbReference type="Gene3D" id="2.30.30.40">
    <property type="entry name" value="SH3 Domains"/>
    <property type="match status" value="1"/>
</dbReference>
<dbReference type="InterPro" id="IPR051315">
    <property type="entry name" value="Bact_Chemotaxis_CheA"/>
</dbReference>
<feature type="region of interest" description="Disordered" evidence="6">
    <location>
        <begin position="308"/>
        <end position="335"/>
    </location>
</feature>
<accession>A0A3B0VQG2</accession>
<keyword evidence="3" id="KW-0597">Phosphoprotein</keyword>
<evidence type="ECO:0000256" key="3">
    <source>
        <dbReference type="ARBA" id="ARBA00022553"/>
    </source>
</evidence>
<gene>
    <name evidence="11" type="ORF">MNBD_DELTA04-6</name>
</gene>
<feature type="domain" description="Histidine kinase" evidence="7">
    <location>
        <begin position="501"/>
        <end position="639"/>
    </location>
</feature>
<dbReference type="PANTHER" id="PTHR43395">
    <property type="entry name" value="SENSOR HISTIDINE KINASE CHEA"/>
    <property type="match status" value="1"/>
</dbReference>
<dbReference type="Gene3D" id="3.30.565.10">
    <property type="entry name" value="Histidine kinase-like ATPase, C-terminal domain"/>
    <property type="match status" value="1"/>
</dbReference>
<keyword evidence="4" id="KW-0808">Transferase</keyword>
<proteinExistence type="predicted"/>